<gene>
    <name evidence="2" type="ORF">orf00014</name>
</gene>
<proteinExistence type="predicted"/>
<feature type="compositionally biased region" description="Low complexity" evidence="1">
    <location>
        <begin position="607"/>
        <end position="644"/>
    </location>
</feature>
<feature type="compositionally biased region" description="Low complexity" evidence="1">
    <location>
        <begin position="581"/>
        <end position="597"/>
    </location>
</feature>
<protein>
    <submittedName>
        <fullName evidence="2">Uncharacterized protein</fullName>
    </submittedName>
</protein>
<reference evidence="2" key="1">
    <citation type="journal article" date="2020" name="Sci. Adv.">
        <title>Virus-host coexistence in phytoplankton through the genomic lens.</title>
        <authorList>
            <person name="Yau S."/>
            <person name="Krasovec M."/>
            <person name="Benites L.F."/>
            <person name="Rombauts S."/>
            <person name="Groussin M."/>
            <person name="Vancaester E."/>
            <person name="Aury J.M."/>
            <person name="Derelle E."/>
            <person name="Desdevises Y."/>
            <person name="Escande M.L."/>
            <person name="Grimsley N."/>
            <person name="Guy J."/>
            <person name="Moreau H."/>
            <person name="Sanchez-Brosseau S."/>
            <person name="van de Peer Y."/>
            <person name="Vandepoele K."/>
            <person name="Gourbiere S."/>
            <person name="Piganeau G."/>
        </authorList>
    </citation>
    <scope>NUCLEOTIDE SEQUENCE</scope>
    <source>
        <strain evidence="2">OmV2</strain>
    </source>
</reference>
<sequence>MSSIKPCVDGSTIYYNLETIPENVVTKGPFEAVFLGNVISEMSEGCLFVKQQCKSQYPVVNAQNWRQWITSIDQENRISLAHTIEKSGIPILYNTPRLCDPGISVSKNWSLRNYIETRLYMFKFVYDYGRNFKPTANATCYPTNIFDFRPFQYTLALPGSKDPLYVTEYITVDEITKKAGFTPHMAISKFQMEPKFSSTEQIFEDMVKFVIVGEEYGKNKKSISNQSYYLGPVKNSGMNMSNFMGMFKKFIQEYDRVKFVGESGLLNNRTGLQTINLTDDVMRVMFYDLIHDGVITKNYKFSTFKKKFINEFKNFKGFDRGIVSFKEWVGATTAANSWRAYKTILEPTREVKKKRVKTKAGTADIRQFPAIFKTLGDLSQFMYAARYGSIVASGDKMGLGAGLYINAKNGRTVKCMMEDAITGFIVYTGIQNIDFTTKSGCGNLRNANAGTCLTKNATNVKPQSVATQIMQSVPQNQKSYANAIVAAKPRVPGGKRLIKLWLNQDLNRNTATAVLNTIDKFKNFWDDSDIVKIKTVLNKMQSGPRITSSNKFRASQLMGQLNAATPNIPIKQVSGQKRGRNTPNRQNNQRPTQTPRQANQGNQKTATPRPNNQMNINNQRTNGQNNRMNINNQRTNNQTPNQQNGIFARLRNRVKKLKK</sequence>
<name>A0A6H1QTM4_9PHYC</name>
<evidence type="ECO:0000313" key="2">
    <source>
        <dbReference type="EMBL" id="QIZ31064.1"/>
    </source>
</evidence>
<evidence type="ECO:0000256" key="1">
    <source>
        <dbReference type="SAM" id="MobiDB-lite"/>
    </source>
</evidence>
<organism evidence="2">
    <name type="scientific">Ostreococcus mediterraneus virus 2</name>
    <dbReference type="NCBI Taxonomy" id="2726183"/>
    <lineage>
        <taxon>Viruses</taxon>
        <taxon>Varidnaviria</taxon>
        <taxon>Bamfordvirae</taxon>
        <taxon>Nucleocytoviricota</taxon>
        <taxon>Megaviricetes</taxon>
        <taxon>Algavirales</taxon>
        <taxon>Phycodnaviridae</taxon>
        <taxon>Prasinovirus</taxon>
    </lineage>
</organism>
<feature type="region of interest" description="Disordered" evidence="1">
    <location>
        <begin position="563"/>
        <end position="645"/>
    </location>
</feature>
<dbReference type="EMBL" id="MN688676">
    <property type="protein sequence ID" value="QIZ31064.1"/>
    <property type="molecule type" value="Genomic_DNA"/>
</dbReference>
<accession>A0A6H1QTM4</accession>